<evidence type="ECO:0000259" key="5">
    <source>
        <dbReference type="PROSITE" id="PS50977"/>
    </source>
</evidence>
<dbReference type="PROSITE" id="PS50977">
    <property type="entry name" value="HTH_TETR_2"/>
    <property type="match status" value="1"/>
</dbReference>
<dbReference type="InterPro" id="IPR050109">
    <property type="entry name" value="HTH-type_TetR-like_transc_reg"/>
</dbReference>
<dbReference type="InterPro" id="IPR025996">
    <property type="entry name" value="MT1864/Rv1816-like_C"/>
</dbReference>
<dbReference type="InterPro" id="IPR009057">
    <property type="entry name" value="Homeodomain-like_sf"/>
</dbReference>
<dbReference type="EMBL" id="JACHMG010000001">
    <property type="protein sequence ID" value="MBB4688064.1"/>
    <property type="molecule type" value="Genomic_DNA"/>
</dbReference>
<keyword evidence="7" id="KW-1185">Reference proteome</keyword>
<protein>
    <submittedName>
        <fullName evidence="6">AcrR family transcriptional regulator</fullName>
    </submittedName>
</protein>
<evidence type="ECO:0000256" key="2">
    <source>
        <dbReference type="ARBA" id="ARBA00023125"/>
    </source>
</evidence>
<evidence type="ECO:0000256" key="4">
    <source>
        <dbReference type="PROSITE-ProRule" id="PRU00335"/>
    </source>
</evidence>
<dbReference type="GO" id="GO:0000976">
    <property type="term" value="F:transcription cis-regulatory region binding"/>
    <property type="evidence" value="ECO:0007669"/>
    <property type="project" value="TreeGrafter"/>
</dbReference>
<gene>
    <name evidence="6" type="ORF">BJY18_005549</name>
</gene>
<dbReference type="PANTHER" id="PTHR30055:SF234">
    <property type="entry name" value="HTH-TYPE TRANSCRIPTIONAL REGULATOR BETI"/>
    <property type="match status" value="1"/>
</dbReference>
<dbReference type="Pfam" id="PF00440">
    <property type="entry name" value="TetR_N"/>
    <property type="match status" value="1"/>
</dbReference>
<dbReference type="GO" id="GO:0003700">
    <property type="term" value="F:DNA-binding transcription factor activity"/>
    <property type="evidence" value="ECO:0007669"/>
    <property type="project" value="TreeGrafter"/>
</dbReference>
<dbReference type="AlphaFoldDB" id="A0A840J420"/>
<dbReference type="Pfam" id="PF13305">
    <property type="entry name" value="TetR_C_33"/>
    <property type="match status" value="1"/>
</dbReference>
<dbReference type="RefSeq" id="WP_221457982.1">
    <property type="nucleotide sequence ID" value="NZ_JACHMG010000001.1"/>
</dbReference>
<feature type="domain" description="HTH tetR-type" evidence="5">
    <location>
        <begin position="23"/>
        <end position="84"/>
    </location>
</feature>
<evidence type="ECO:0000256" key="3">
    <source>
        <dbReference type="ARBA" id="ARBA00023163"/>
    </source>
</evidence>
<name>A0A840J420_9PSEU</name>
<organism evidence="6 7">
    <name type="scientific">Amycolatopsis jiangsuensis</name>
    <dbReference type="NCBI Taxonomy" id="1181879"/>
    <lineage>
        <taxon>Bacteria</taxon>
        <taxon>Bacillati</taxon>
        <taxon>Actinomycetota</taxon>
        <taxon>Actinomycetes</taxon>
        <taxon>Pseudonocardiales</taxon>
        <taxon>Pseudonocardiaceae</taxon>
        <taxon>Amycolatopsis</taxon>
    </lineage>
</organism>
<dbReference type="InterPro" id="IPR001647">
    <property type="entry name" value="HTH_TetR"/>
</dbReference>
<dbReference type="Proteomes" id="UP000581769">
    <property type="component" value="Unassembled WGS sequence"/>
</dbReference>
<evidence type="ECO:0000256" key="1">
    <source>
        <dbReference type="ARBA" id="ARBA00023015"/>
    </source>
</evidence>
<keyword evidence="1" id="KW-0805">Transcription regulation</keyword>
<sequence>MTDEARVRTPPPRLRERRTRTRTCLRDGIVAAAGELLDETGDESAVTLRSVARRAGITAPSIYRYFPDPPTILLAVAREAFVELAEETHAALDAAGDDQRQRLFACCHAYLRYADDHPGRYRAMFGGRCAPAEVCTQLLTEVLSDDRAADTGPHADAVALWLGLHGLACQRALAPAYPWPVGIADRLIVALARPLGA</sequence>
<proteinExistence type="predicted"/>
<evidence type="ECO:0000313" key="6">
    <source>
        <dbReference type="EMBL" id="MBB4688064.1"/>
    </source>
</evidence>
<evidence type="ECO:0000313" key="7">
    <source>
        <dbReference type="Proteomes" id="UP000581769"/>
    </source>
</evidence>
<keyword evidence="3" id="KW-0804">Transcription</keyword>
<dbReference type="InterPro" id="IPR036271">
    <property type="entry name" value="Tet_transcr_reg_TetR-rel_C_sf"/>
</dbReference>
<dbReference type="SUPFAM" id="SSF46689">
    <property type="entry name" value="Homeodomain-like"/>
    <property type="match status" value="1"/>
</dbReference>
<feature type="DNA-binding region" description="H-T-H motif" evidence="4">
    <location>
        <begin position="47"/>
        <end position="66"/>
    </location>
</feature>
<reference evidence="6 7" key="1">
    <citation type="submission" date="2020-08" db="EMBL/GenBank/DDBJ databases">
        <title>Sequencing the genomes of 1000 actinobacteria strains.</title>
        <authorList>
            <person name="Klenk H.-P."/>
        </authorList>
    </citation>
    <scope>NUCLEOTIDE SEQUENCE [LARGE SCALE GENOMIC DNA]</scope>
    <source>
        <strain evidence="6 7">DSM 45859</strain>
    </source>
</reference>
<dbReference type="PANTHER" id="PTHR30055">
    <property type="entry name" value="HTH-TYPE TRANSCRIPTIONAL REGULATOR RUTR"/>
    <property type="match status" value="1"/>
</dbReference>
<comment type="caution">
    <text evidence="6">The sequence shown here is derived from an EMBL/GenBank/DDBJ whole genome shotgun (WGS) entry which is preliminary data.</text>
</comment>
<dbReference type="Gene3D" id="1.10.357.10">
    <property type="entry name" value="Tetracycline Repressor, domain 2"/>
    <property type="match status" value="1"/>
</dbReference>
<dbReference type="SUPFAM" id="SSF48498">
    <property type="entry name" value="Tetracyclin repressor-like, C-terminal domain"/>
    <property type="match status" value="1"/>
</dbReference>
<keyword evidence="2 4" id="KW-0238">DNA-binding</keyword>
<accession>A0A840J420</accession>